<sequence length="165" mass="18883">MFMFAKLSYVPVAYGVRTNFRISLMRLSTTHCGPTEVFNEGIERTASFGSGGMLKWRDCQSVITQLLLFCLCAAIVSAARAKHDNCRSEKLRELILETVGIYPHQYSYQAKYLKQQAEQRFGNWWSAVIVGDRGGYGMSAVYDKYRNTSCEMQLFGTYYWIGRTC</sequence>
<evidence type="ECO:0000313" key="1">
    <source>
        <dbReference type="EMBL" id="CAJ0606891.1"/>
    </source>
</evidence>
<dbReference type="EMBL" id="CATQJL010000316">
    <property type="protein sequence ID" value="CAJ0606891.1"/>
    <property type="molecule type" value="Genomic_DNA"/>
</dbReference>
<name>A0AA36MCA4_CYLNA</name>
<proteinExistence type="predicted"/>
<dbReference type="AlphaFoldDB" id="A0AA36MCA4"/>
<evidence type="ECO:0000313" key="2">
    <source>
        <dbReference type="Proteomes" id="UP001176961"/>
    </source>
</evidence>
<protein>
    <submittedName>
        <fullName evidence="1">Uncharacterized protein</fullName>
    </submittedName>
</protein>
<comment type="caution">
    <text evidence="1">The sequence shown here is derived from an EMBL/GenBank/DDBJ whole genome shotgun (WGS) entry which is preliminary data.</text>
</comment>
<reference evidence="1" key="1">
    <citation type="submission" date="2023-07" db="EMBL/GenBank/DDBJ databases">
        <authorList>
            <consortium name="CYATHOMIX"/>
        </authorList>
    </citation>
    <scope>NUCLEOTIDE SEQUENCE</scope>
    <source>
        <strain evidence="1">N/A</strain>
    </source>
</reference>
<keyword evidence="2" id="KW-1185">Reference proteome</keyword>
<dbReference type="Proteomes" id="UP001176961">
    <property type="component" value="Unassembled WGS sequence"/>
</dbReference>
<gene>
    <name evidence="1" type="ORF">CYNAS_LOCUS18874</name>
</gene>
<organism evidence="1 2">
    <name type="scientific">Cylicocyclus nassatus</name>
    <name type="common">Nematode worm</name>
    <dbReference type="NCBI Taxonomy" id="53992"/>
    <lineage>
        <taxon>Eukaryota</taxon>
        <taxon>Metazoa</taxon>
        <taxon>Ecdysozoa</taxon>
        <taxon>Nematoda</taxon>
        <taxon>Chromadorea</taxon>
        <taxon>Rhabditida</taxon>
        <taxon>Rhabditina</taxon>
        <taxon>Rhabditomorpha</taxon>
        <taxon>Strongyloidea</taxon>
        <taxon>Strongylidae</taxon>
        <taxon>Cylicocyclus</taxon>
    </lineage>
</organism>
<accession>A0AA36MCA4</accession>